<protein>
    <recommendedName>
        <fullName evidence="7">Iron-binding zinc finger CDGSH type domain-containing protein</fullName>
    </recommendedName>
</protein>
<comment type="caution">
    <text evidence="8">The sequence shown here is derived from an EMBL/GenBank/DDBJ whole genome shotgun (WGS) entry which is preliminary data.</text>
</comment>
<feature type="domain" description="Iron-binding zinc finger CDGSH type" evidence="7">
    <location>
        <begin position="95"/>
        <end position="132"/>
    </location>
</feature>
<evidence type="ECO:0000313" key="9">
    <source>
        <dbReference type="Proteomes" id="UP001283361"/>
    </source>
</evidence>
<dbReference type="Proteomes" id="UP001283361">
    <property type="component" value="Unassembled WGS sequence"/>
</dbReference>
<dbReference type="GO" id="GO:0046872">
    <property type="term" value="F:metal ion binding"/>
    <property type="evidence" value="ECO:0007669"/>
    <property type="project" value="UniProtKB-KW"/>
</dbReference>
<keyword evidence="9" id="KW-1185">Reference proteome</keyword>
<comment type="cofactor">
    <cofactor evidence="5">
        <name>[2Fe-2S] cluster</name>
        <dbReference type="ChEBI" id="CHEBI:190135"/>
    </cofactor>
</comment>
<dbReference type="GO" id="GO:0051537">
    <property type="term" value="F:2 iron, 2 sulfur cluster binding"/>
    <property type="evidence" value="ECO:0007669"/>
    <property type="project" value="UniProtKB-KW"/>
</dbReference>
<dbReference type="Gene3D" id="3.40.5.90">
    <property type="entry name" value="CDGSH iron-sulfur domain, mitoNEET-type"/>
    <property type="match status" value="2"/>
</dbReference>
<keyword evidence="4" id="KW-0411">Iron-sulfur</keyword>
<evidence type="ECO:0000256" key="1">
    <source>
        <dbReference type="ARBA" id="ARBA00022714"/>
    </source>
</evidence>
<dbReference type="EMBL" id="JAWDGP010005301">
    <property type="protein sequence ID" value="KAK3758120.1"/>
    <property type="molecule type" value="Genomic_DNA"/>
</dbReference>
<dbReference type="InterPro" id="IPR052950">
    <property type="entry name" value="CISD"/>
</dbReference>
<dbReference type="InterPro" id="IPR018967">
    <property type="entry name" value="FeS-contain_CDGSH-typ"/>
</dbReference>
<evidence type="ECO:0000256" key="4">
    <source>
        <dbReference type="ARBA" id="ARBA00023014"/>
    </source>
</evidence>
<dbReference type="InterPro" id="IPR042216">
    <property type="entry name" value="MitoNEET_CISD"/>
</dbReference>
<keyword evidence="3" id="KW-0408">Iron</keyword>
<evidence type="ECO:0000256" key="2">
    <source>
        <dbReference type="ARBA" id="ARBA00022723"/>
    </source>
</evidence>
<evidence type="ECO:0000259" key="7">
    <source>
        <dbReference type="SMART" id="SM00704"/>
    </source>
</evidence>
<name>A0AAE0YW19_9GAST</name>
<dbReference type="PANTHER" id="PTHR46491:SF3">
    <property type="entry name" value="CDGSH IRON-SULFUR DOMAIN-CONTAINING PROTEIN 3, MITOCHONDRIAL"/>
    <property type="match status" value="1"/>
</dbReference>
<proteinExistence type="predicted"/>
<sequence length="183" mass="21285">MATPVIFFKSRRILSCFTPSTLNRLSSFRSRNRNKHAPFAVAEQRYAEKDESTLGDDPNDPECVKYSQKPHPETVTRYHPDMLANQPVKGKIFEKLPFRIFLEAGKTYSYCTCGYSKNQPFCDSSHKAPNFISTRPHHIRYRPLPFKVEESKEYWLCMCKQSNNRPFCDGSHKRPDIQDAVKS</sequence>
<evidence type="ECO:0000313" key="8">
    <source>
        <dbReference type="EMBL" id="KAK3758120.1"/>
    </source>
</evidence>
<dbReference type="AlphaFoldDB" id="A0AAE0YW19"/>
<evidence type="ECO:0000256" key="6">
    <source>
        <dbReference type="SAM" id="MobiDB-lite"/>
    </source>
</evidence>
<keyword evidence="1" id="KW-0001">2Fe-2S</keyword>
<evidence type="ECO:0000256" key="5">
    <source>
        <dbReference type="ARBA" id="ARBA00034078"/>
    </source>
</evidence>
<dbReference type="PANTHER" id="PTHR46491">
    <property type="entry name" value="CDGSH IRON SULFUR DOMAIN PROTEIN HOMOLOG"/>
    <property type="match status" value="1"/>
</dbReference>
<gene>
    <name evidence="8" type="ORF">RRG08_006695</name>
</gene>
<organism evidence="8 9">
    <name type="scientific">Elysia crispata</name>
    <name type="common">lettuce slug</name>
    <dbReference type="NCBI Taxonomy" id="231223"/>
    <lineage>
        <taxon>Eukaryota</taxon>
        <taxon>Metazoa</taxon>
        <taxon>Spiralia</taxon>
        <taxon>Lophotrochozoa</taxon>
        <taxon>Mollusca</taxon>
        <taxon>Gastropoda</taxon>
        <taxon>Heterobranchia</taxon>
        <taxon>Euthyneura</taxon>
        <taxon>Panpulmonata</taxon>
        <taxon>Sacoglossa</taxon>
        <taxon>Placobranchoidea</taxon>
        <taxon>Plakobranchidae</taxon>
        <taxon>Elysia</taxon>
    </lineage>
</organism>
<reference evidence="8" key="1">
    <citation type="journal article" date="2023" name="G3 (Bethesda)">
        <title>A reference genome for the long-term kleptoplast-retaining sea slug Elysia crispata morphotype clarki.</title>
        <authorList>
            <person name="Eastman K.E."/>
            <person name="Pendleton A.L."/>
            <person name="Shaikh M.A."/>
            <person name="Suttiyut T."/>
            <person name="Ogas R."/>
            <person name="Tomko P."/>
            <person name="Gavelis G."/>
            <person name="Widhalm J.R."/>
            <person name="Wisecaver J.H."/>
        </authorList>
    </citation>
    <scope>NUCLEOTIDE SEQUENCE</scope>
    <source>
        <strain evidence="8">ECLA1</strain>
    </source>
</reference>
<dbReference type="SMART" id="SM00704">
    <property type="entry name" value="ZnF_CDGSH"/>
    <property type="match status" value="2"/>
</dbReference>
<feature type="domain" description="Iron-binding zinc finger CDGSH type" evidence="7">
    <location>
        <begin position="141"/>
        <end position="178"/>
    </location>
</feature>
<dbReference type="GO" id="GO:0005739">
    <property type="term" value="C:mitochondrion"/>
    <property type="evidence" value="ECO:0007669"/>
    <property type="project" value="TreeGrafter"/>
</dbReference>
<evidence type="ECO:0000256" key="3">
    <source>
        <dbReference type="ARBA" id="ARBA00023004"/>
    </source>
</evidence>
<accession>A0AAE0YW19</accession>
<keyword evidence="2" id="KW-0479">Metal-binding</keyword>
<feature type="region of interest" description="Disordered" evidence="6">
    <location>
        <begin position="39"/>
        <end position="60"/>
    </location>
</feature>
<dbReference type="Pfam" id="PF09360">
    <property type="entry name" value="zf-CDGSH"/>
    <property type="match status" value="2"/>
</dbReference>